<keyword evidence="2" id="KW-1185">Reference proteome</keyword>
<sequence>MARITRIIERGDLQFSDIVLEHAESAAVGQDGNVSGAMAYNFIPNSVMGDWRYEVDPLWGQMVEMSLPEFYLVLSGWRGCRIVITVVHSSSLDNKEDEEDVHGNEEVGGMVQNWVNWLIRPTVSGAVDWARQAVDNSGILDLKQLRERVVFLAGLDLPRFRFNFDPSNAGPLYFLIYLTLGIVVPGKST</sequence>
<name>A0A250XPV6_9CHLO</name>
<accession>A0A250XPV6</accession>
<gene>
    <name evidence="1" type="ORF">CEUSTIGMA_g12527.t1</name>
</gene>
<dbReference type="Proteomes" id="UP000232323">
    <property type="component" value="Unassembled WGS sequence"/>
</dbReference>
<protein>
    <submittedName>
        <fullName evidence="1">Uncharacterized protein</fullName>
    </submittedName>
</protein>
<dbReference type="AlphaFoldDB" id="A0A250XPV6"/>
<dbReference type="EMBL" id="BEGY01000150">
    <property type="protein sequence ID" value="GAX85107.1"/>
    <property type="molecule type" value="Genomic_DNA"/>
</dbReference>
<evidence type="ECO:0000313" key="2">
    <source>
        <dbReference type="Proteomes" id="UP000232323"/>
    </source>
</evidence>
<proteinExistence type="predicted"/>
<comment type="caution">
    <text evidence="1">The sequence shown here is derived from an EMBL/GenBank/DDBJ whole genome shotgun (WGS) entry which is preliminary data.</text>
</comment>
<evidence type="ECO:0000313" key="1">
    <source>
        <dbReference type="EMBL" id="GAX85107.1"/>
    </source>
</evidence>
<organism evidence="1 2">
    <name type="scientific">Chlamydomonas eustigma</name>
    <dbReference type="NCBI Taxonomy" id="1157962"/>
    <lineage>
        <taxon>Eukaryota</taxon>
        <taxon>Viridiplantae</taxon>
        <taxon>Chlorophyta</taxon>
        <taxon>core chlorophytes</taxon>
        <taxon>Chlorophyceae</taxon>
        <taxon>CS clade</taxon>
        <taxon>Chlamydomonadales</taxon>
        <taxon>Chlamydomonadaceae</taxon>
        <taxon>Chlamydomonas</taxon>
    </lineage>
</organism>
<dbReference type="STRING" id="1157962.A0A250XPV6"/>
<reference evidence="1 2" key="1">
    <citation type="submission" date="2017-08" db="EMBL/GenBank/DDBJ databases">
        <title>Acidophilic green algal genome provides insights into adaptation to an acidic environment.</title>
        <authorList>
            <person name="Hirooka S."/>
            <person name="Hirose Y."/>
            <person name="Kanesaki Y."/>
            <person name="Higuchi S."/>
            <person name="Fujiwara T."/>
            <person name="Onuma R."/>
            <person name="Era A."/>
            <person name="Ohbayashi R."/>
            <person name="Uzuka A."/>
            <person name="Nozaki H."/>
            <person name="Yoshikawa H."/>
            <person name="Miyagishima S.Y."/>
        </authorList>
    </citation>
    <scope>NUCLEOTIDE SEQUENCE [LARGE SCALE GENOMIC DNA]</scope>
    <source>
        <strain evidence="1 2">NIES-2499</strain>
    </source>
</reference>
<dbReference type="OrthoDB" id="2016698at2759"/>